<dbReference type="AlphaFoldDB" id="A0A9W7KZ93"/>
<keyword evidence="5" id="KW-0106">Calcium</keyword>
<dbReference type="SMART" id="SM00054">
    <property type="entry name" value="EFh"/>
    <property type="match status" value="4"/>
</dbReference>
<keyword evidence="6" id="KW-0449">Lipoprotein</keyword>
<keyword evidence="7" id="KW-0175">Coiled coil</keyword>
<feature type="compositionally biased region" description="Basic and acidic residues" evidence="8">
    <location>
        <begin position="51"/>
        <end position="66"/>
    </location>
</feature>
<dbReference type="PROSITE" id="PS50222">
    <property type="entry name" value="EF_HAND_2"/>
    <property type="match status" value="4"/>
</dbReference>
<gene>
    <name evidence="10" type="ORF">TrLO_g6288</name>
</gene>
<dbReference type="InterPro" id="IPR011992">
    <property type="entry name" value="EF-hand-dom_pair"/>
</dbReference>
<evidence type="ECO:0000256" key="3">
    <source>
        <dbReference type="ARBA" id="ARBA00022723"/>
    </source>
</evidence>
<dbReference type="GO" id="GO:0005509">
    <property type="term" value="F:calcium ion binding"/>
    <property type="evidence" value="ECO:0007669"/>
    <property type="project" value="InterPro"/>
</dbReference>
<dbReference type="EMBL" id="BRXW01000258">
    <property type="protein sequence ID" value="GMI16640.1"/>
    <property type="molecule type" value="Genomic_DNA"/>
</dbReference>
<name>A0A9W7KZ93_9STRA</name>
<sequence length="490" mass="52665">MGQCLSSEAPPSSDLTKVISAVPAHAPAPAPAASPAQTKPPAAAPTTNVAKVEDVKVKTEEDDSAGEHIRALARANALKEQIAKKVADKAAATKLAEEKAAAEKAKAEFAQAIADKKAEEARLLKEANDAKLLAQETARKVTEASAKEQKAKDLAEAAKIAAVAAKEKDENSAATKQLLEDAKNLEDEAHRSSLITRECIDESINVSEVNANASKIMADTLKAIDNAPWTVERVFALFDQDGDGNLDTEEITTAITAISERFPTSEQIAALFKKYDINGDGQFDKGELKAMLKDDALKKKRRKSAAGRKQVLTKDLEDKAAIQTLKEELVAKEILINIEKDAAEAISISQKANDELKKKEVEALTAKLEQDETGKELARQERVINDIKEGKWSTERVFQAFDADNSGTLDVGELKLALTSLLDKEVSNSDAKKFAKKFDTDGDGTISIDEFEACVASAQASLNNFFTSLFSGDDNGGAVARKEIEKLEGA</sequence>
<dbReference type="Proteomes" id="UP001165122">
    <property type="component" value="Unassembled WGS sequence"/>
</dbReference>
<feature type="domain" description="EF-hand" evidence="9">
    <location>
        <begin position="395"/>
        <end position="424"/>
    </location>
</feature>
<evidence type="ECO:0000256" key="4">
    <source>
        <dbReference type="ARBA" id="ARBA00022737"/>
    </source>
</evidence>
<reference evidence="11" key="1">
    <citation type="journal article" date="2023" name="Commun. Biol.">
        <title>Genome analysis of Parmales, the sister group of diatoms, reveals the evolutionary specialization of diatoms from phago-mixotrophs to photoautotrophs.</title>
        <authorList>
            <person name="Ban H."/>
            <person name="Sato S."/>
            <person name="Yoshikawa S."/>
            <person name="Yamada K."/>
            <person name="Nakamura Y."/>
            <person name="Ichinomiya M."/>
            <person name="Sato N."/>
            <person name="Blanc-Mathieu R."/>
            <person name="Endo H."/>
            <person name="Kuwata A."/>
            <person name="Ogata H."/>
        </authorList>
    </citation>
    <scope>NUCLEOTIDE SEQUENCE [LARGE SCALE GENOMIC DNA]</scope>
    <source>
        <strain evidence="11">NIES 3700</strain>
    </source>
</reference>
<organism evidence="10 11">
    <name type="scientific">Triparma laevis f. longispina</name>
    <dbReference type="NCBI Taxonomy" id="1714387"/>
    <lineage>
        <taxon>Eukaryota</taxon>
        <taxon>Sar</taxon>
        <taxon>Stramenopiles</taxon>
        <taxon>Ochrophyta</taxon>
        <taxon>Bolidophyceae</taxon>
        <taxon>Parmales</taxon>
        <taxon>Triparmaceae</taxon>
        <taxon>Triparma</taxon>
    </lineage>
</organism>
<dbReference type="InterPro" id="IPR002048">
    <property type="entry name" value="EF_hand_dom"/>
</dbReference>
<feature type="compositionally biased region" description="Low complexity" evidence="8">
    <location>
        <begin position="33"/>
        <end position="45"/>
    </location>
</feature>
<protein>
    <recommendedName>
        <fullName evidence="9">EF-hand domain-containing protein</fullName>
    </recommendedName>
</protein>
<evidence type="ECO:0000256" key="2">
    <source>
        <dbReference type="ARBA" id="ARBA00022707"/>
    </source>
</evidence>
<evidence type="ECO:0000256" key="1">
    <source>
        <dbReference type="ARBA" id="ARBA00006049"/>
    </source>
</evidence>
<feature type="coiled-coil region" evidence="7">
    <location>
        <begin position="95"/>
        <end position="122"/>
    </location>
</feature>
<dbReference type="InterPro" id="IPR018247">
    <property type="entry name" value="EF_Hand_1_Ca_BS"/>
</dbReference>
<accession>A0A9W7KZ93</accession>
<dbReference type="PANTHER" id="PTHR23055:SF178">
    <property type="entry name" value="NEUROCALCIN HOMOLOG"/>
    <property type="match status" value="1"/>
</dbReference>
<evidence type="ECO:0000256" key="6">
    <source>
        <dbReference type="ARBA" id="ARBA00023288"/>
    </source>
</evidence>
<dbReference type="InterPro" id="IPR028846">
    <property type="entry name" value="Recoverin"/>
</dbReference>
<evidence type="ECO:0000256" key="5">
    <source>
        <dbReference type="ARBA" id="ARBA00022837"/>
    </source>
</evidence>
<comment type="similarity">
    <text evidence="1">Belongs to the recoverin family.</text>
</comment>
<dbReference type="PROSITE" id="PS00018">
    <property type="entry name" value="EF_HAND_1"/>
    <property type="match status" value="3"/>
</dbReference>
<evidence type="ECO:0000256" key="7">
    <source>
        <dbReference type="SAM" id="Coils"/>
    </source>
</evidence>
<keyword evidence="11" id="KW-1185">Reference proteome</keyword>
<dbReference type="OrthoDB" id="191686at2759"/>
<evidence type="ECO:0000313" key="11">
    <source>
        <dbReference type="Proteomes" id="UP001165122"/>
    </source>
</evidence>
<dbReference type="Gene3D" id="1.10.238.10">
    <property type="entry name" value="EF-hand"/>
    <property type="match status" value="2"/>
</dbReference>
<evidence type="ECO:0000256" key="8">
    <source>
        <dbReference type="SAM" id="MobiDB-lite"/>
    </source>
</evidence>
<dbReference type="CDD" id="cd00051">
    <property type="entry name" value="EFh"/>
    <property type="match status" value="2"/>
</dbReference>
<keyword evidence="4" id="KW-0677">Repeat</keyword>
<feature type="domain" description="EF-hand" evidence="9">
    <location>
        <begin position="426"/>
        <end position="461"/>
    </location>
</feature>
<proteinExistence type="inferred from homology"/>
<dbReference type="PANTHER" id="PTHR23055">
    <property type="entry name" value="CALCIUM BINDING PROTEINS"/>
    <property type="match status" value="1"/>
</dbReference>
<feature type="domain" description="EF-hand" evidence="9">
    <location>
        <begin position="231"/>
        <end position="261"/>
    </location>
</feature>
<evidence type="ECO:0000259" key="9">
    <source>
        <dbReference type="PROSITE" id="PS50222"/>
    </source>
</evidence>
<feature type="region of interest" description="Disordered" evidence="8">
    <location>
        <begin position="21"/>
        <end position="66"/>
    </location>
</feature>
<keyword evidence="3" id="KW-0479">Metal-binding</keyword>
<feature type="domain" description="EF-hand" evidence="9">
    <location>
        <begin position="263"/>
        <end position="298"/>
    </location>
</feature>
<feature type="coiled-coil region" evidence="7">
    <location>
        <begin position="349"/>
        <end position="381"/>
    </location>
</feature>
<dbReference type="SUPFAM" id="SSF47473">
    <property type="entry name" value="EF-hand"/>
    <property type="match status" value="1"/>
</dbReference>
<comment type="caution">
    <text evidence="10">The sequence shown here is derived from an EMBL/GenBank/DDBJ whole genome shotgun (WGS) entry which is preliminary data.</text>
</comment>
<keyword evidence="2" id="KW-0519">Myristate</keyword>
<dbReference type="Pfam" id="PF13499">
    <property type="entry name" value="EF-hand_7"/>
    <property type="match status" value="2"/>
</dbReference>
<evidence type="ECO:0000313" key="10">
    <source>
        <dbReference type="EMBL" id="GMI16640.1"/>
    </source>
</evidence>